<evidence type="ECO:0000313" key="3">
    <source>
        <dbReference type="EMBL" id="OSC31321.1"/>
    </source>
</evidence>
<dbReference type="GO" id="GO:0005829">
    <property type="term" value="C:cytosol"/>
    <property type="evidence" value="ECO:0007669"/>
    <property type="project" value="TreeGrafter"/>
</dbReference>
<accession>A0A1X2LBH0</accession>
<keyword evidence="4" id="KW-1185">Reference proteome</keyword>
<dbReference type="AlphaFoldDB" id="A0A1X2LBH0"/>
<dbReference type="InterPro" id="IPR050523">
    <property type="entry name" value="AKR_Detox_Biosynth"/>
</dbReference>
<proteinExistence type="predicted"/>
<dbReference type="PANTHER" id="PTHR43364:SF4">
    <property type="entry name" value="NAD(P)-LINKED OXIDOREDUCTASE SUPERFAMILY PROTEIN"/>
    <property type="match status" value="1"/>
</dbReference>
<dbReference type="Proteomes" id="UP000242320">
    <property type="component" value="Unassembled WGS sequence"/>
</dbReference>
<comment type="caution">
    <text evidence="3">The sequence shown here is derived from an EMBL/GenBank/DDBJ whole genome shotgun (WGS) entry which is preliminary data.</text>
</comment>
<dbReference type="PANTHER" id="PTHR43364">
    <property type="entry name" value="NADH-SPECIFIC METHYLGLYOXAL REDUCTASE-RELATED"/>
    <property type="match status" value="1"/>
</dbReference>
<reference evidence="3 4" key="1">
    <citation type="submission" date="2017-04" db="EMBL/GenBank/DDBJ databases">
        <title>The new phylogeny of genus Mycobacterium.</title>
        <authorList>
            <person name="Tortoli E."/>
            <person name="Trovato A."/>
            <person name="Cirillo D.M."/>
        </authorList>
    </citation>
    <scope>NUCLEOTIDE SEQUENCE [LARGE SCALE GENOMIC DNA]</scope>
    <source>
        <strain evidence="3 4">DSM 45247</strain>
    </source>
</reference>
<dbReference type="InterPro" id="IPR023210">
    <property type="entry name" value="NADP_OxRdtase_dom"/>
</dbReference>
<keyword evidence="1" id="KW-0560">Oxidoreductase</keyword>
<organism evidence="3 4">
    <name type="scientific">Mycolicibacterium vulneris</name>
    <dbReference type="NCBI Taxonomy" id="547163"/>
    <lineage>
        <taxon>Bacteria</taxon>
        <taxon>Bacillati</taxon>
        <taxon>Actinomycetota</taxon>
        <taxon>Actinomycetes</taxon>
        <taxon>Mycobacteriales</taxon>
        <taxon>Mycobacteriaceae</taxon>
        <taxon>Mycolicibacterium</taxon>
    </lineage>
</organism>
<evidence type="ECO:0000259" key="2">
    <source>
        <dbReference type="Pfam" id="PF00248"/>
    </source>
</evidence>
<sequence length="121" mass="13063">MVDAFLNEKTYAVIDELEAIAKAHETNVASVALAWVRAQRAVSSVIIGARRLSQLEDNIRAVDVNLSADELARLDALTKPRFGFPHNMLDMAPGIINGGTTINGIAGPISEYVMPEGVQPY</sequence>
<evidence type="ECO:0000256" key="1">
    <source>
        <dbReference type="ARBA" id="ARBA00023002"/>
    </source>
</evidence>
<dbReference type="GO" id="GO:0016491">
    <property type="term" value="F:oxidoreductase activity"/>
    <property type="evidence" value="ECO:0007669"/>
    <property type="project" value="UniProtKB-KW"/>
</dbReference>
<dbReference type="RefSeq" id="WP_085288944.1">
    <property type="nucleotide sequence ID" value="NZ_NCXM01000004.1"/>
</dbReference>
<dbReference type="InterPro" id="IPR036812">
    <property type="entry name" value="NAD(P)_OxRdtase_dom_sf"/>
</dbReference>
<feature type="domain" description="NADP-dependent oxidoreductase" evidence="2">
    <location>
        <begin position="7"/>
        <end position="77"/>
    </location>
</feature>
<dbReference type="Gene3D" id="3.20.20.100">
    <property type="entry name" value="NADP-dependent oxidoreductase domain"/>
    <property type="match status" value="1"/>
</dbReference>
<dbReference type="EMBL" id="NCXM01000004">
    <property type="protein sequence ID" value="OSC31321.1"/>
    <property type="molecule type" value="Genomic_DNA"/>
</dbReference>
<evidence type="ECO:0000313" key="4">
    <source>
        <dbReference type="Proteomes" id="UP000242320"/>
    </source>
</evidence>
<dbReference type="Pfam" id="PF00248">
    <property type="entry name" value="Aldo_ket_red"/>
    <property type="match status" value="1"/>
</dbReference>
<gene>
    <name evidence="3" type="ORF">B8W69_05665</name>
</gene>
<name>A0A1X2LBH0_9MYCO</name>
<dbReference type="SUPFAM" id="SSF51430">
    <property type="entry name" value="NAD(P)-linked oxidoreductase"/>
    <property type="match status" value="1"/>
</dbReference>
<protein>
    <recommendedName>
        <fullName evidence="2">NADP-dependent oxidoreductase domain-containing protein</fullName>
    </recommendedName>
</protein>